<accession>A0A840D5C6</accession>
<dbReference type="GO" id="GO:0005524">
    <property type="term" value="F:ATP binding"/>
    <property type="evidence" value="ECO:0007669"/>
    <property type="project" value="UniProtKB-KW"/>
</dbReference>
<evidence type="ECO:0000259" key="4">
    <source>
        <dbReference type="PROSITE" id="PS50893"/>
    </source>
</evidence>
<organism evidence="5 6">
    <name type="scientific">Bacteroides reticulotermitis</name>
    <dbReference type="NCBI Taxonomy" id="1133319"/>
    <lineage>
        <taxon>Bacteria</taxon>
        <taxon>Pseudomonadati</taxon>
        <taxon>Bacteroidota</taxon>
        <taxon>Bacteroidia</taxon>
        <taxon>Bacteroidales</taxon>
        <taxon>Bacteroidaceae</taxon>
        <taxon>Bacteroides</taxon>
    </lineage>
</organism>
<evidence type="ECO:0000256" key="2">
    <source>
        <dbReference type="ARBA" id="ARBA00022741"/>
    </source>
</evidence>
<keyword evidence="1" id="KW-0813">Transport</keyword>
<feature type="domain" description="ABC transporter" evidence="4">
    <location>
        <begin position="2"/>
        <end position="228"/>
    </location>
</feature>
<dbReference type="Pfam" id="PF00005">
    <property type="entry name" value="ABC_tran"/>
    <property type="match status" value="1"/>
</dbReference>
<dbReference type="GO" id="GO:0016887">
    <property type="term" value="F:ATP hydrolysis activity"/>
    <property type="evidence" value="ECO:0007669"/>
    <property type="project" value="InterPro"/>
</dbReference>
<evidence type="ECO:0000256" key="1">
    <source>
        <dbReference type="ARBA" id="ARBA00022448"/>
    </source>
</evidence>
<reference evidence="5" key="1">
    <citation type="submission" date="2020-08" db="EMBL/GenBank/DDBJ databases">
        <title>Genomic Encyclopedia of Type Strains, Phase IV (KMG-IV): sequencing the most valuable type-strain genomes for metagenomic binning, comparative biology and taxonomic classification.</title>
        <authorList>
            <person name="Goeker M."/>
        </authorList>
    </citation>
    <scope>NUCLEOTIDE SEQUENCE [LARGE SCALE GENOMIC DNA]</scope>
    <source>
        <strain evidence="5">DSM 105720</strain>
    </source>
</reference>
<dbReference type="Proteomes" id="UP000560658">
    <property type="component" value="Unassembled WGS sequence"/>
</dbReference>
<dbReference type="InterPro" id="IPR003593">
    <property type="entry name" value="AAA+_ATPase"/>
</dbReference>
<dbReference type="SMART" id="SM00382">
    <property type="entry name" value="AAA"/>
    <property type="match status" value="1"/>
</dbReference>
<dbReference type="InterPro" id="IPR051782">
    <property type="entry name" value="ABC_Transporter_VariousFunc"/>
</dbReference>
<dbReference type="InterPro" id="IPR003439">
    <property type="entry name" value="ABC_transporter-like_ATP-bd"/>
</dbReference>
<keyword evidence="6" id="KW-1185">Reference proteome</keyword>
<dbReference type="Gene3D" id="3.40.50.300">
    <property type="entry name" value="P-loop containing nucleotide triphosphate hydrolases"/>
    <property type="match status" value="1"/>
</dbReference>
<keyword evidence="3 5" id="KW-0067">ATP-binding</keyword>
<dbReference type="SUPFAM" id="SSF52540">
    <property type="entry name" value="P-loop containing nucleoside triphosphate hydrolases"/>
    <property type="match status" value="1"/>
</dbReference>
<dbReference type="AlphaFoldDB" id="A0A840D5C6"/>
<proteinExistence type="predicted"/>
<protein>
    <submittedName>
        <fullName evidence="5">ABC-2 type transport system ATP-binding protein</fullName>
    </submittedName>
</protein>
<dbReference type="PROSITE" id="PS50893">
    <property type="entry name" value="ABC_TRANSPORTER_2"/>
    <property type="match status" value="1"/>
</dbReference>
<dbReference type="CDD" id="cd03230">
    <property type="entry name" value="ABC_DR_subfamily_A"/>
    <property type="match status" value="1"/>
</dbReference>
<dbReference type="EMBL" id="JACIER010000021">
    <property type="protein sequence ID" value="MBB4045999.1"/>
    <property type="molecule type" value="Genomic_DNA"/>
</dbReference>
<dbReference type="PANTHER" id="PTHR42939:SF1">
    <property type="entry name" value="ABC TRANSPORTER ATP-BINDING PROTEIN ALBC-RELATED"/>
    <property type="match status" value="1"/>
</dbReference>
<gene>
    <name evidence="5" type="ORF">GGR06_003825</name>
</gene>
<keyword evidence="2" id="KW-0547">Nucleotide-binding</keyword>
<evidence type="ECO:0000313" key="5">
    <source>
        <dbReference type="EMBL" id="MBB4045999.1"/>
    </source>
</evidence>
<name>A0A840D5C6_9BACE</name>
<evidence type="ECO:0000313" key="6">
    <source>
        <dbReference type="Proteomes" id="UP000560658"/>
    </source>
</evidence>
<sequence length="284" mass="32253">MIAVENLSFTYRRSRQPVLNEFSLSFHPGRVYGLLGKNGAGKSTLLYLMSGLLTPKNGKVLFRDTDVRRRLPITLQDMFLVPEEFELPAVSLVSYIELNSPFYPRFSKEDMIKYLHYFEMDIDVNLGALSMGQKKKVFMSFALATNTSLLLMDEPTNGLDIPGKSQFRKFIASGMTDDKTIVISTHQVRDIDKLIDHVLIMEESKVLLDESTARICEKLLFKDNTHGELLEEALYAIPTVQGNCLLLPNVEGEETEINLELLFNATLATPERIAQLFHDQNKEL</sequence>
<dbReference type="InterPro" id="IPR027417">
    <property type="entry name" value="P-loop_NTPase"/>
</dbReference>
<dbReference type="RefSeq" id="WP_044164611.1">
    <property type="nucleotide sequence ID" value="NZ_JACIER010000021.1"/>
</dbReference>
<comment type="caution">
    <text evidence="5">The sequence shown here is derived from an EMBL/GenBank/DDBJ whole genome shotgun (WGS) entry which is preliminary data.</text>
</comment>
<dbReference type="PANTHER" id="PTHR42939">
    <property type="entry name" value="ABC TRANSPORTER ATP-BINDING PROTEIN ALBC-RELATED"/>
    <property type="match status" value="1"/>
</dbReference>
<evidence type="ECO:0000256" key="3">
    <source>
        <dbReference type="ARBA" id="ARBA00022840"/>
    </source>
</evidence>